<protein>
    <submittedName>
        <fullName evidence="2">Uncharacterized protein</fullName>
    </submittedName>
</protein>
<organism evidence="2 3">
    <name type="scientific">Polyporus arcularius HHB13444</name>
    <dbReference type="NCBI Taxonomy" id="1314778"/>
    <lineage>
        <taxon>Eukaryota</taxon>
        <taxon>Fungi</taxon>
        <taxon>Dikarya</taxon>
        <taxon>Basidiomycota</taxon>
        <taxon>Agaricomycotina</taxon>
        <taxon>Agaricomycetes</taxon>
        <taxon>Polyporales</taxon>
        <taxon>Polyporaceae</taxon>
        <taxon>Polyporus</taxon>
    </lineage>
</organism>
<dbReference type="EMBL" id="ML211284">
    <property type="protein sequence ID" value="TFK84940.1"/>
    <property type="molecule type" value="Genomic_DNA"/>
</dbReference>
<reference evidence="2 3" key="1">
    <citation type="journal article" date="2019" name="Nat. Ecol. Evol.">
        <title>Megaphylogeny resolves global patterns of mushroom evolution.</title>
        <authorList>
            <person name="Varga T."/>
            <person name="Krizsan K."/>
            <person name="Foldi C."/>
            <person name="Dima B."/>
            <person name="Sanchez-Garcia M."/>
            <person name="Sanchez-Ramirez S."/>
            <person name="Szollosi G.J."/>
            <person name="Szarkandi J.G."/>
            <person name="Papp V."/>
            <person name="Albert L."/>
            <person name="Andreopoulos W."/>
            <person name="Angelini C."/>
            <person name="Antonin V."/>
            <person name="Barry K.W."/>
            <person name="Bougher N.L."/>
            <person name="Buchanan P."/>
            <person name="Buyck B."/>
            <person name="Bense V."/>
            <person name="Catcheside P."/>
            <person name="Chovatia M."/>
            <person name="Cooper J."/>
            <person name="Damon W."/>
            <person name="Desjardin D."/>
            <person name="Finy P."/>
            <person name="Geml J."/>
            <person name="Haridas S."/>
            <person name="Hughes K."/>
            <person name="Justo A."/>
            <person name="Karasinski D."/>
            <person name="Kautmanova I."/>
            <person name="Kiss B."/>
            <person name="Kocsube S."/>
            <person name="Kotiranta H."/>
            <person name="LaButti K.M."/>
            <person name="Lechner B.E."/>
            <person name="Liimatainen K."/>
            <person name="Lipzen A."/>
            <person name="Lukacs Z."/>
            <person name="Mihaltcheva S."/>
            <person name="Morgado L.N."/>
            <person name="Niskanen T."/>
            <person name="Noordeloos M.E."/>
            <person name="Ohm R.A."/>
            <person name="Ortiz-Santana B."/>
            <person name="Ovrebo C."/>
            <person name="Racz N."/>
            <person name="Riley R."/>
            <person name="Savchenko A."/>
            <person name="Shiryaev A."/>
            <person name="Soop K."/>
            <person name="Spirin V."/>
            <person name="Szebenyi C."/>
            <person name="Tomsovsky M."/>
            <person name="Tulloss R.E."/>
            <person name="Uehling J."/>
            <person name="Grigoriev I.V."/>
            <person name="Vagvolgyi C."/>
            <person name="Papp T."/>
            <person name="Martin F.M."/>
            <person name="Miettinen O."/>
            <person name="Hibbett D.S."/>
            <person name="Nagy L.G."/>
        </authorList>
    </citation>
    <scope>NUCLEOTIDE SEQUENCE [LARGE SCALE GENOMIC DNA]</scope>
    <source>
        <strain evidence="2 3">HHB13444</strain>
    </source>
</reference>
<dbReference type="AlphaFoldDB" id="A0A5C3P9R3"/>
<feature type="region of interest" description="Disordered" evidence="1">
    <location>
        <begin position="242"/>
        <end position="273"/>
    </location>
</feature>
<evidence type="ECO:0000256" key="1">
    <source>
        <dbReference type="SAM" id="MobiDB-lite"/>
    </source>
</evidence>
<keyword evidence="3" id="KW-1185">Reference proteome</keyword>
<accession>A0A5C3P9R3</accession>
<dbReference type="InParanoid" id="A0A5C3P9R3"/>
<sequence length="273" mass="30168">MKIVGTLPGIQVKYIAHHSHEMELYGNMERLDLQGSLLSNHHHPHPHPAEPPSPDIIDVYARWVRYDGGRPTGPKDFFQKTYVYAVTIPPSEPLALGRRVRVLVTTPASWVPGPDADPNLHGANDAHVVGTVTNVLGWRGKLVALAVENECRQNLVRRARLEIPYLPNVTVVPETLRLREGRGPKVAGLDDLDLSARVQPLQPGWSCNASHCMLRLSMPMTVRPGVFAVLLFGDVGLVEQGNEHETSEAGQREEPAKKRKQLGKMAAVGWKGR</sequence>
<evidence type="ECO:0000313" key="3">
    <source>
        <dbReference type="Proteomes" id="UP000308197"/>
    </source>
</evidence>
<proteinExistence type="predicted"/>
<name>A0A5C3P9R3_9APHY</name>
<gene>
    <name evidence="2" type="ORF">K466DRAFT_664829</name>
</gene>
<feature type="compositionally biased region" description="Basic and acidic residues" evidence="1">
    <location>
        <begin position="242"/>
        <end position="256"/>
    </location>
</feature>
<dbReference type="Proteomes" id="UP000308197">
    <property type="component" value="Unassembled WGS sequence"/>
</dbReference>
<evidence type="ECO:0000313" key="2">
    <source>
        <dbReference type="EMBL" id="TFK84940.1"/>
    </source>
</evidence>